<reference evidence="1 2" key="1">
    <citation type="submission" date="2016-04" db="EMBL/GenBank/DDBJ databases">
        <authorList>
            <person name="Evans L.H."/>
            <person name="Alamgir A."/>
            <person name="Owens N."/>
            <person name="Weber N.D."/>
            <person name="Virtaneva K."/>
            <person name="Barbian K."/>
            <person name="Babar A."/>
            <person name="Rosenke K."/>
        </authorList>
    </citation>
    <scope>NUCLEOTIDE SEQUENCE [LARGE SCALE GENOMIC DNA]</scope>
    <source>
        <strain evidence="1 2">LMa1</strain>
    </source>
</reference>
<evidence type="ECO:0000313" key="1">
    <source>
        <dbReference type="EMBL" id="OAT79538.1"/>
    </source>
</evidence>
<dbReference type="AlphaFoldDB" id="A0A1B7LB32"/>
<dbReference type="STRING" id="1838280.A6M21_15700"/>
<sequence length="125" mass="12892">MPRGDRTGPMGAGAMSGRGIGFCAGYNTPGFANPANIGMGMGRGGFGRGRGWFAGAGGYGYGRGGRWNAFGGYGYPVAAGVNPQAGALDEAGMLREKASYFEGMLADIKKRLDVLTTKDEPEAKK</sequence>
<protein>
    <recommendedName>
        <fullName evidence="3">DUF5320 domain-containing protein</fullName>
    </recommendedName>
</protein>
<gene>
    <name evidence="1" type="ORF">A6M21_15700</name>
</gene>
<dbReference type="EMBL" id="LYVF01000193">
    <property type="protein sequence ID" value="OAT79538.1"/>
    <property type="molecule type" value="Genomic_DNA"/>
</dbReference>
<dbReference type="OrthoDB" id="9815278at2"/>
<proteinExistence type="predicted"/>
<name>A0A1B7LB32_9FIRM</name>
<organism evidence="1 2">
    <name type="scientific">Desulfotomaculum copahuensis</name>
    <dbReference type="NCBI Taxonomy" id="1838280"/>
    <lineage>
        <taxon>Bacteria</taxon>
        <taxon>Bacillati</taxon>
        <taxon>Bacillota</taxon>
        <taxon>Clostridia</taxon>
        <taxon>Eubacteriales</taxon>
        <taxon>Desulfotomaculaceae</taxon>
        <taxon>Desulfotomaculum</taxon>
    </lineage>
</organism>
<dbReference type="Pfam" id="PF17253">
    <property type="entry name" value="DUF5320"/>
    <property type="match status" value="1"/>
</dbReference>
<dbReference type="InterPro" id="IPR035205">
    <property type="entry name" value="DUF5320"/>
</dbReference>
<evidence type="ECO:0000313" key="2">
    <source>
        <dbReference type="Proteomes" id="UP000078532"/>
    </source>
</evidence>
<keyword evidence="2" id="KW-1185">Reference proteome</keyword>
<evidence type="ECO:0008006" key="3">
    <source>
        <dbReference type="Google" id="ProtNLM"/>
    </source>
</evidence>
<accession>A0A1B7LB32</accession>
<dbReference type="Proteomes" id="UP000078532">
    <property type="component" value="Unassembled WGS sequence"/>
</dbReference>
<comment type="caution">
    <text evidence="1">The sequence shown here is derived from an EMBL/GenBank/DDBJ whole genome shotgun (WGS) entry which is preliminary data.</text>
</comment>